<sequence length="170" mass="20081">MIINIKNNIEDIIKTNRNSNISLKEYLIGIQYTSKDFNMKNEIRISDFITILDKAFSKVPNSSFHDEIQFSKKPPMIDEEDGNYNTFKDILFFQINDLSCIEKDESLINNELKYFGIDSQNGNRWYNFNPFTYLKCASSWLVDYYGESSHIDYISWGMFAIFLEMGRSYE</sequence>
<dbReference type="Proteomes" id="UP001144256">
    <property type="component" value="Unassembled WGS sequence"/>
</dbReference>
<proteinExistence type="predicted"/>
<name>A0A9W6DEX8_9FIRM</name>
<reference evidence="1" key="1">
    <citation type="submission" date="2022-06" db="EMBL/GenBank/DDBJ databases">
        <title>Vallitalea longa sp. nov., an anaerobic bacterium isolated from marine sediment.</title>
        <authorList>
            <person name="Hirano S."/>
            <person name="Terahara T."/>
            <person name="Mori K."/>
            <person name="Hamada M."/>
            <person name="Matsumoto R."/>
            <person name="Kobayashi T."/>
        </authorList>
    </citation>
    <scope>NUCLEOTIDE SEQUENCE</scope>
    <source>
        <strain evidence="1">SH18-1</strain>
    </source>
</reference>
<keyword evidence="2" id="KW-1185">Reference proteome</keyword>
<protein>
    <submittedName>
        <fullName evidence="1">Uncharacterized protein</fullName>
    </submittedName>
</protein>
<comment type="caution">
    <text evidence="1">The sequence shown here is derived from an EMBL/GenBank/DDBJ whole genome shotgun (WGS) entry which is preliminary data.</text>
</comment>
<evidence type="ECO:0000313" key="1">
    <source>
        <dbReference type="EMBL" id="GKX28054.1"/>
    </source>
</evidence>
<accession>A0A9W6DEX8</accession>
<dbReference type="RefSeq" id="WP_281811974.1">
    <property type="nucleotide sequence ID" value="NZ_BRLB01000001.1"/>
</dbReference>
<evidence type="ECO:0000313" key="2">
    <source>
        <dbReference type="Proteomes" id="UP001144256"/>
    </source>
</evidence>
<organism evidence="1 2">
    <name type="scientific">Vallitalea longa</name>
    <dbReference type="NCBI Taxonomy" id="2936439"/>
    <lineage>
        <taxon>Bacteria</taxon>
        <taxon>Bacillati</taxon>
        <taxon>Bacillota</taxon>
        <taxon>Clostridia</taxon>
        <taxon>Lachnospirales</taxon>
        <taxon>Vallitaleaceae</taxon>
        <taxon>Vallitalea</taxon>
    </lineage>
</organism>
<dbReference type="EMBL" id="BRLB01000001">
    <property type="protein sequence ID" value="GKX28054.1"/>
    <property type="molecule type" value="Genomic_DNA"/>
</dbReference>
<gene>
    <name evidence="1" type="ORF">SH1V18_05340</name>
</gene>
<dbReference type="AlphaFoldDB" id="A0A9W6DEX8"/>